<keyword evidence="3" id="KW-1185">Reference proteome</keyword>
<dbReference type="InterPro" id="IPR046740">
    <property type="entry name" value="DUF6790"/>
</dbReference>
<accession>A0A3N4RQV8</accession>
<comment type="caution">
    <text evidence="2">The sequence shown here is derived from an EMBL/GenBank/DDBJ whole genome shotgun (WGS) entry which is preliminary data.</text>
</comment>
<keyword evidence="1" id="KW-1133">Transmembrane helix</keyword>
<dbReference type="Pfam" id="PF20589">
    <property type="entry name" value="DUF6790"/>
    <property type="match status" value="1"/>
</dbReference>
<protein>
    <submittedName>
        <fullName evidence="2">Uncharacterized protein</fullName>
    </submittedName>
</protein>
<gene>
    <name evidence="2" type="ORF">EDD38_4168</name>
</gene>
<feature type="transmembrane region" description="Helical" evidence="1">
    <location>
        <begin position="58"/>
        <end position="78"/>
    </location>
</feature>
<feature type="transmembrane region" description="Helical" evidence="1">
    <location>
        <begin position="121"/>
        <end position="139"/>
    </location>
</feature>
<dbReference type="AlphaFoldDB" id="A0A3N4RQV8"/>
<feature type="transmembrane region" description="Helical" evidence="1">
    <location>
        <begin position="17"/>
        <end position="37"/>
    </location>
</feature>
<dbReference type="EMBL" id="RKQG01000001">
    <property type="protein sequence ID" value="RPE35808.1"/>
    <property type="molecule type" value="Genomic_DNA"/>
</dbReference>
<name>A0A3N4RQV8_9ACTN</name>
<evidence type="ECO:0000313" key="2">
    <source>
        <dbReference type="EMBL" id="RPE35808.1"/>
    </source>
</evidence>
<keyword evidence="1" id="KW-0812">Transmembrane</keyword>
<reference evidence="2 3" key="1">
    <citation type="submission" date="2018-11" db="EMBL/GenBank/DDBJ databases">
        <title>Sequencing the genomes of 1000 actinobacteria strains.</title>
        <authorList>
            <person name="Klenk H.-P."/>
        </authorList>
    </citation>
    <scope>NUCLEOTIDE SEQUENCE [LARGE SCALE GENOMIC DNA]</scope>
    <source>
        <strain evidence="2 3">DSM 44781</strain>
    </source>
</reference>
<evidence type="ECO:0000256" key="1">
    <source>
        <dbReference type="SAM" id="Phobius"/>
    </source>
</evidence>
<organism evidence="2 3">
    <name type="scientific">Kitasatospora cineracea</name>
    <dbReference type="NCBI Taxonomy" id="88074"/>
    <lineage>
        <taxon>Bacteria</taxon>
        <taxon>Bacillati</taxon>
        <taxon>Actinomycetota</taxon>
        <taxon>Actinomycetes</taxon>
        <taxon>Kitasatosporales</taxon>
        <taxon>Streptomycetaceae</taxon>
        <taxon>Kitasatospora</taxon>
    </lineage>
</organism>
<keyword evidence="1" id="KW-0472">Membrane</keyword>
<feature type="transmembrane region" description="Helical" evidence="1">
    <location>
        <begin position="145"/>
        <end position="168"/>
    </location>
</feature>
<proteinExistence type="predicted"/>
<feature type="transmembrane region" description="Helical" evidence="1">
    <location>
        <begin position="90"/>
        <end position="109"/>
    </location>
</feature>
<dbReference type="Proteomes" id="UP000266906">
    <property type="component" value="Unassembled WGS sequence"/>
</dbReference>
<sequence length="191" mass="20231">MVNINHATLEGMDTLPYAVRTSFPILFLLVPAIGALLSCRRRNRTRPAAEVWQRWWAVGALGFGSLWVAVAFLAAPSGMADAIGFAHSPFQFEIACANIGFALLGFRAASASPRERLTSGLAAAAFLWGAAAGHLYQWFAHGDHAAGNTGGILANDLLIPAVMIALAVRDLRREARAARSAGGTRTVHPVG</sequence>
<evidence type="ECO:0000313" key="3">
    <source>
        <dbReference type="Proteomes" id="UP000266906"/>
    </source>
</evidence>